<comment type="cofactor">
    <cofactor evidence="1">
        <name>a divalent metal cation</name>
        <dbReference type="ChEBI" id="CHEBI:60240"/>
    </cofactor>
</comment>
<keyword evidence="5" id="KW-0479">Metal-binding</keyword>
<dbReference type="GO" id="GO:0016787">
    <property type="term" value="F:hydrolase activity"/>
    <property type="evidence" value="ECO:0007669"/>
    <property type="project" value="UniProtKB-KW"/>
</dbReference>
<dbReference type="Pfam" id="PF13359">
    <property type="entry name" value="DDE_Tnp_4"/>
    <property type="match status" value="1"/>
</dbReference>
<dbReference type="GO" id="GO:0004518">
    <property type="term" value="F:nuclease activity"/>
    <property type="evidence" value="ECO:0007669"/>
    <property type="project" value="UniProtKB-KW"/>
</dbReference>
<keyword evidence="10" id="KW-1185">Reference proteome</keyword>
<evidence type="ECO:0000256" key="4">
    <source>
        <dbReference type="ARBA" id="ARBA00022722"/>
    </source>
</evidence>
<comment type="subcellular location">
    <subcellularLocation>
        <location evidence="2">Nucleus</location>
    </subcellularLocation>
</comment>
<sequence length="211" mass="23681">MFFDLPNFVVAIDGSHIRIAAPPYTAVDYFTCYQQHNFIVQAIVDGKKHFLDFASGSPGSMCDARVLRNSTIFDLAEHNQILMGPSVQIGGNDIKLNLIGDSAYPLASWLQKPFPEAMRDPEEIAFDKALSGARVAVECTFGMLKNCWRILGKWLESKISFANKITVTCAVLHNFCLLNQDEWNDEIMTLEIKDMKATRMLQGMGMTFEVC</sequence>
<organism evidence="9 10">
    <name type="scientific">Pocillopora damicornis</name>
    <name type="common">Cauliflower coral</name>
    <name type="synonym">Millepora damicornis</name>
    <dbReference type="NCBI Taxonomy" id="46731"/>
    <lineage>
        <taxon>Eukaryota</taxon>
        <taxon>Metazoa</taxon>
        <taxon>Cnidaria</taxon>
        <taxon>Anthozoa</taxon>
        <taxon>Hexacorallia</taxon>
        <taxon>Scleractinia</taxon>
        <taxon>Astrocoeniina</taxon>
        <taxon>Pocilloporidae</taxon>
        <taxon>Pocillopora</taxon>
    </lineage>
</organism>
<dbReference type="AlphaFoldDB" id="A0A3M6TJ75"/>
<keyword evidence="4" id="KW-0540">Nuclease</keyword>
<dbReference type="STRING" id="46731.A0A3M6TJ75"/>
<keyword evidence="6" id="KW-0378">Hydrolase</keyword>
<dbReference type="OMA" id="DSAYXIC"/>
<evidence type="ECO:0000256" key="3">
    <source>
        <dbReference type="ARBA" id="ARBA00006958"/>
    </source>
</evidence>
<proteinExistence type="inferred from homology"/>
<protein>
    <recommendedName>
        <fullName evidence="8">DDE Tnp4 domain-containing protein</fullName>
    </recommendedName>
</protein>
<dbReference type="EMBL" id="RCHS01003494">
    <property type="protein sequence ID" value="RMX41430.1"/>
    <property type="molecule type" value="Genomic_DNA"/>
</dbReference>
<gene>
    <name evidence="9" type="ORF">pdam_00013513</name>
</gene>
<dbReference type="GO" id="GO:0046872">
    <property type="term" value="F:metal ion binding"/>
    <property type="evidence" value="ECO:0007669"/>
    <property type="project" value="UniProtKB-KW"/>
</dbReference>
<evidence type="ECO:0000259" key="8">
    <source>
        <dbReference type="Pfam" id="PF13359"/>
    </source>
</evidence>
<evidence type="ECO:0000256" key="7">
    <source>
        <dbReference type="ARBA" id="ARBA00023242"/>
    </source>
</evidence>
<dbReference type="InterPro" id="IPR027806">
    <property type="entry name" value="HARBI1_dom"/>
</dbReference>
<evidence type="ECO:0000256" key="6">
    <source>
        <dbReference type="ARBA" id="ARBA00022801"/>
    </source>
</evidence>
<dbReference type="OrthoDB" id="5978703at2759"/>
<accession>A0A3M6TJ75</accession>
<dbReference type="GO" id="GO:0005634">
    <property type="term" value="C:nucleus"/>
    <property type="evidence" value="ECO:0007669"/>
    <property type="project" value="UniProtKB-SubCell"/>
</dbReference>
<dbReference type="PANTHER" id="PTHR22930">
    <property type="match status" value="1"/>
</dbReference>
<dbReference type="InterPro" id="IPR045249">
    <property type="entry name" value="HARBI1-like"/>
</dbReference>
<keyword evidence="7" id="KW-0539">Nucleus</keyword>
<name>A0A3M6TJ75_POCDA</name>
<evidence type="ECO:0000256" key="5">
    <source>
        <dbReference type="ARBA" id="ARBA00022723"/>
    </source>
</evidence>
<evidence type="ECO:0000256" key="2">
    <source>
        <dbReference type="ARBA" id="ARBA00004123"/>
    </source>
</evidence>
<dbReference type="PANTHER" id="PTHR22930:SF85">
    <property type="entry name" value="GH03217P-RELATED"/>
    <property type="match status" value="1"/>
</dbReference>
<evidence type="ECO:0000256" key="1">
    <source>
        <dbReference type="ARBA" id="ARBA00001968"/>
    </source>
</evidence>
<comment type="caution">
    <text evidence="9">The sequence shown here is derived from an EMBL/GenBank/DDBJ whole genome shotgun (WGS) entry which is preliminary data.</text>
</comment>
<dbReference type="Proteomes" id="UP000275408">
    <property type="component" value="Unassembled WGS sequence"/>
</dbReference>
<evidence type="ECO:0000313" key="9">
    <source>
        <dbReference type="EMBL" id="RMX41430.1"/>
    </source>
</evidence>
<reference evidence="9 10" key="1">
    <citation type="journal article" date="2018" name="Sci. Rep.">
        <title>Comparative analysis of the Pocillopora damicornis genome highlights role of immune system in coral evolution.</title>
        <authorList>
            <person name="Cunning R."/>
            <person name="Bay R.A."/>
            <person name="Gillette P."/>
            <person name="Baker A.C."/>
            <person name="Traylor-Knowles N."/>
        </authorList>
    </citation>
    <scope>NUCLEOTIDE SEQUENCE [LARGE SCALE GENOMIC DNA]</scope>
    <source>
        <strain evidence="9">RSMAS</strain>
        <tissue evidence="9">Whole animal</tissue>
    </source>
</reference>
<comment type="similarity">
    <text evidence="3">Belongs to the HARBI1 family.</text>
</comment>
<feature type="domain" description="DDE Tnp4" evidence="8">
    <location>
        <begin position="12"/>
        <end position="174"/>
    </location>
</feature>
<evidence type="ECO:0000313" key="10">
    <source>
        <dbReference type="Proteomes" id="UP000275408"/>
    </source>
</evidence>